<reference evidence="1" key="1">
    <citation type="journal article" date="2014" name="Int. J. Syst. Evol. Microbiol.">
        <title>Complete genome of a new Firmicutes species belonging to the dominant human colonic microbiota ('Ruminococcus bicirculans') reveals two chromosomes and a selective capacity to utilize plant glucans.</title>
        <authorList>
            <consortium name="NISC Comparative Sequencing Program"/>
            <person name="Wegmann U."/>
            <person name="Louis P."/>
            <person name="Goesmann A."/>
            <person name="Henrissat B."/>
            <person name="Duncan S.H."/>
            <person name="Flint H.J."/>
        </authorList>
    </citation>
    <scope>NUCLEOTIDE SEQUENCE</scope>
    <source>
        <strain evidence="1">VKM B-1499</strain>
    </source>
</reference>
<name>A0ABQ5TCY0_9CAUL</name>
<evidence type="ECO:0000313" key="2">
    <source>
        <dbReference type="Proteomes" id="UP001143509"/>
    </source>
</evidence>
<dbReference type="EMBL" id="BSFD01000011">
    <property type="protein sequence ID" value="GLK50161.1"/>
    <property type="molecule type" value="Genomic_DNA"/>
</dbReference>
<proteinExistence type="predicted"/>
<reference evidence="1" key="2">
    <citation type="submission" date="2023-01" db="EMBL/GenBank/DDBJ databases">
        <authorList>
            <person name="Sun Q."/>
            <person name="Evtushenko L."/>
        </authorList>
    </citation>
    <scope>NUCLEOTIDE SEQUENCE</scope>
    <source>
        <strain evidence="1">VKM B-1499</strain>
    </source>
</reference>
<gene>
    <name evidence="1" type="ORF">GCM10017620_31350</name>
</gene>
<accession>A0ABQ5TCY0</accession>
<organism evidence="1 2">
    <name type="scientific">Brevundimonas intermedia</name>
    <dbReference type="NCBI Taxonomy" id="74315"/>
    <lineage>
        <taxon>Bacteria</taxon>
        <taxon>Pseudomonadati</taxon>
        <taxon>Pseudomonadota</taxon>
        <taxon>Alphaproteobacteria</taxon>
        <taxon>Caulobacterales</taxon>
        <taxon>Caulobacteraceae</taxon>
        <taxon>Brevundimonas</taxon>
    </lineage>
</organism>
<dbReference type="Proteomes" id="UP001143509">
    <property type="component" value="Unassembled WGS sequence"/>
</dbReference>
<protein>
    <submittedName>
        <fullName evidence="1">Uncharacterized protein</fullName>
    </submittedName>
</protein>
<comment type="caution">
    <text evidence="1">The sequence shown here is derived from an EMBL/GenBank/DDBJ whole genome shotgun (WGS) entry which is preliminary data.</text>
</comment>
<evidence type="ECO:0000313" key="1">
    <source>
        <dbReference type="EMBL" id="GLK50161.1"/>
    </source>
</evidence>
<dbReference type="RefSeq" id="WP_271166314.1">
    <property type="nucleotide sequence ID" value="NZ_BSFD01000011.1"/>
</dbReference>
<keyword evidence="2" id="KW-1185">Reference proteome</keyword>
<sequence>MGDESRALRRIAADMAQLDIEDVQAIFAELAAPSRSRMVALIAGFKAGALKRPEGALEPSASPYSPWLETRLARMDPSGLMTDQARAALRRLAAESGWTGAARPTPRAKGFAAILGRVQ</sequence>